<feature type="transmembrane region" description="Helical" evidence="1">
    <location>
        <begin position="56"/>
        <end position="73"/>
    </location>
</feature>
<accession>A0ABV5WJB7</accession>
<dbReference type="NCBIfam" id="NF041644">
    <property type="entry name" value="CBO0543_fam"/>
    <property type="match status" value="1"/>
</dbReference>
<keyword evidence="1" id="KW-1133">Transmembrane helix</keyword>
<organism evidence="2 3">
    <name type="scientific">Ectobacillus funiculus</name>
    <dbReference type="NCBI Taxonomy" id="137993"/>
    <lineage>
        <taxon>Bacteria</taxon>
        <taxon>Bacillati</taxon>
        <taxon>Bacillota</taxon>
        <taxon>Bacilli</taxon>
        <taxon>Bacillales</taxon>
        <taxon>Bacillaceae</taxon>
        <taxon>Ectobacillus</taxon>
    </lineage>
</organism>
<protein>
    <submittedName>
        <fullName evidence="2">CBO0543 family protein</fullName>
    </submittedName>
</protein>
<evidence type="ECO:0000313" key="3">
    <source>
        <dbReference type="Proteomes" id="UP001589609"/>
    </source>
</evidence>
<comment type="caution">
    <text evidence="2">The sequence shown here is derived from an EMBL/GenBank/DDBJ whole genome shotgun (WGS) entry which is preliminary data.</text>
</comment>
<proteinExistence type="predicted"/>
<name>A0ABV5WJB7_9BACI</name>
<feature type="transmembrane region" description="Helical" evidence="1">
    <location>
        <begin position="31"/>
        <end position="51"/>
    </location>
</feature>
<dbReference type="RefSeq" id="WP_379951010.1">
    <property type="nucleotide sequence ID" value="NZ_JBHMAF010000167.1"/>
</dbReference>
<feature type="transmembrane region" description="Helical" evidence="1">
    <location>
        <begin position="122"/>
        <end position="148"/>
    </location>
</feature>
<dbReference type="Proteomes" id="UP001589609">
    <property type="component" value="Unassembled WGS sequence"/>
</dbReference>
<keyword evidence="1" id="KW-0812">Transmembrane</keyword>
<dbReference type="EMBL" id="JBHMAF010000167">
    <property type="protein sequence ID" value="MFB9760725.1"/>
    <property type="molecule type" value="Genomic_DNA"/>
</dbReference>
<keyword evidence="3" id="KW-1185">Reference proteome</keyword>
<gene>
    <name evidence="2" type="ORF">ACFFMS_20805</name>
</gene>
<feature type="transmembrane region" description="Helical" evidence="1">
    <location>
        <begin position="154"/>
        <end position="172"/>
    </location>
</feature>
<keyword evidence="1" id="KW-0472">Membrane</keyword>
<evidence type="ECO:0000313" key="2">
    <source>
        <dbReference type="EMBL" id="MFB9760725.1"/>
    </source>
</evidence>
<sequence length="196" mass="22701">MNELGKKIDKISNQLTDLRWEIWTKHSLFTWQWWMLLGLCIVVSILFIILIKKEKLVQTIAYFGIIFILNKYIDEIATALDWYDYRIQVQPGIIPSMLVANLFIIPMALSIIYQRYSKWKPFLIALGLFSIFTSYIALFFLKIVGIYLEKAWNAHWSCISLVVMGVIAKIVIDRVVLIQAHNNGDQSNSDPSSPIT</sequence>
<reference evidence="2 3" key="1">
    <citation type="submission" date="2024-09" db="EMBL/GenBank/DDBJ databases">
        <authorList>
            <person name="Sun Q."/>
            <person name="Mori K."/>
        </authorList>
    </citation>
    <scope>NUCLEOTIDE SEQUENCE [LARGE SCALE GENOMIC DNA]</scope>
    <source>
        <strain evidence="2 3">JCM 11201</strain>
    </source>
</reference>
<dbReference type="InterPro" id="IPR048147">
    <property type="entry name" value="CBO0543-like"/>
</dbReference>
<feature type="transmembrane region" description="Helical" evidence="1">
    <location>
        <begin position="93"/>
        <end position="113"/>
    </location>
</feature>
<evidence type="ECO:0000256" key="1">
    <source>
        <dbReference type="SAM" id="Phobius"/>
    </source>
</evidence>